<dbReference type="AlphaFoldDB" id="A0A9X9WS24"/>
<reference evidence="1" key="1">
    <citation type="submission" date="2020-01" db="EMBL/GenBank/DDBJ databases">
        <authorList>
            <person name="Rat A."/>
        </authorList>
    </citation>
    <scope>NUCLEOTIDE SEQUENCE</scope>
    <source>
        <strain evidence="1">LMG 31231</strain>
    </source>
</reference>
<accession>A0A9X9WS24</accession>
<gene>
    <name evidence="1" type="ORF">GXW76_02095</name>
</gene>
<dbReference type="EMBL" id="JAAEDM010000003">
    <property type="protein sequence ID" value="MBR0669953.1"/>
    <property type="molecule type" value="Genomic_DNA"/>
</dbReference>
<evidence type="ECO:0000313" key="1">
    <source>
        <dbReference type="EMBL" id="MBR0669953.1"/>
    </source>
</evidence>
<sequence length="74" mass="8421">MTKREANQQRSLAAFLAKKAEFDALLADLQRMSADHFGADPEAVLWGKVGDLEFYTEQMRRVTDAYFKRGEHAA</sequence>
<dbReference type="Proteomes" id="UP001138751">
    <property type="component" value="Unassembled WGS sequence"/>
</dbReference>
<proteinExistence type="predicted"/>
<dbReference type="RefSeq" id="WP_246513838.1">
    <property type="nucleotide sequence ID" value="NZ_JAAEDM010000003.1"/>
</dbReference>
<protein>
    <submittedName>
        <fullName evidence="1">Uncharacterized protein</fullName>
    </submittedName>
</protein>
<reference evidence="1" key="2">
    <citation type="journal article" date="2021" name="Syst. Appl. Microbiol.">
        <title>Roseomonas hellenica sp. nov., isolated from roots of wild-growing Alkanna tinctoria.</title>
        <authorList>
            <person name="Rat A."/>
            <person name="Naranjo H.D."/>
            <person name="Lebbe L."/>
            <person name="Cnockaert M."/>
            <person name="Krigas N."/>
            <person name="Grigoriadou K."/>
            <person name="Maloupa E."/>
            <person name="Willems A."/>
        </authorList>
    </citation>
    <scope>NUCLEOTIDE SEQUENCE</scope>
    <source>
        <strain evidence="1">LMG 31231</strain>
    </source>
</reference>
<comment type="caution">
    <text evidence="1">The sequence shown here is derived from an EMBL/GenBank/DDBJ whole genome shotgun (WGS) entry which is preliminary data.</text>
</comment>
<evidence type="ECO:0000313" key="2">
    <source>
        <dbReference type="Proteomes" id="UP001138751"/>
    </source>
</evidence>
<organism evidence="1 2">
    <name type="scientific">Neoroseomonas soli</name>
    <dbReference type="NCBI Taxonomy" id="1081025"/>
    <lineage>
        <taxon>Bacteria</taxon>
        <taxon>Pseudomonadati</taxon>
        <taxon>Pseudomonadota</taxon>
        <taxon>Alphaproteobacteria</taxon>
        <taxon>Acetobacterales</taxon>
        <taxon>Acetobacteraceae</taxon>
        <taxon>Neoroseomonas</taxon>
    </lineage>
</organism>
<name>A0A9X9WS24_9PROT</name>
<keyword evidence="2" id="KW-1185">Reference proteome</keyword>